<evidence type="ECO:0000256" key="1">
    <source>
        <dbReference type="SAM" id="Phobius"/>
    </source>
</evidence>
<feature type="domain" description="DUF5683" evidence="2">
    <location>
        <begin position="69"/>
        <end position="204"/>
    </location>
</feature>
<feature type="transmembrane region" description="Helical" evidence="1">
    <location>
        <begin position="12"/>
        <end position="32"/>
    </location>
</feature>
<dbReference type="AlphaFoldDB" id="A0A5B2VSH9"/>
<name>A0A5B2VSH9_9BACT</name>
<gene>
    <name evidence="3" type="ORF">F0L74_19150</name>
</gene>
<evidence type="ECO:0000313" key="4">
    <source>
        <dbReference type="Proteomes" id="UP000324611"/>
    </source>
</evidence>
<dbReference type="RefSeq" id="WP_149839480.1">
    <property type="nucleotide sequence ID" value="NZ_VUOC01000003.1"/>
</dbReference>
<dbReference type="Proteomes" id="UP000324611">
    <property type="component" value="Unassembled WGS sequence"/>
</dbReference>
<keyword evidence="1" id="KW-0472">Membrane</keyword>
<dbReference type="Pfam" id="PF18935">
    <property type="entry name" value="DUF5683"/>
    <property type="match status" value="1"/>
</dbReference>
<keyword evidence="4" id="KW-1185">Reference proteome</keyword>
<accession>A0A5B2VSH9</accession>
<dbReference type="EMBL" id="VUOC01000003">
    <property type="protein sequence ID" value="KAA2241975.1"/>
    <property type="molecule type" value="Genomic_DNA"/>
</dbReference>
<evidence type="ECO:0000313" key="3">
    <source>
        <dbReference type="EMBL" id="KAA2241975.1"/>
    </source>
</evidence>
<feature type="transmembrane region" description="Helical" evidence="1">
    <location>
        <begin position="98"/>
        <end position="117"/>
    </location>
</feature>
<comment type="caution">
    <text evidence="3">The sequence shown here is derived from an EMBL/GenBank/DDBJ whole genome shotgun (WGS) entry which is preliminary data.</text>
</comment>
<protein>
    <recommendedName>
        <fullName evidence="2">DUF5683 domain-containing protein</fullName>
    </recommendedName>
</protein>
<keyword evidence="1" id="KW-1133">Transmembrane helix</keyword>
<keyword evidence="1" id="KW-0812">Transmembrane</keyword>
<evidence type="ECO:0000259" key="2">
    <source>
        <dbReference type="Pfam" id="PF18935"/>
    </source>
</evidence>
<feature type="transmembrane region" description="Helical" evidence="1">
    <location>
        <begin position="157"/>
        <end position="182"/>
    </location>
</feature>
<dbReference type="InterPro" id="IPR043738">
    <property type="entry name" value="DUF5683"/>
</dbReference>
<sequence length="227" mass="25847">MAKNKARHSFHYLLYQFLLILLPVFACSPLYAQDTIKPRMADSVHTSAIKKDSAAIKRDSVPLPALRPPHSPRKAAFYSAVLPGLGQIYNREYWKLPLVYAAMGISAGFFVSNFATYKDFRDAYRIRMDGNANTIDKYEGIWDPEDLKVNRDAFRQYVDYSVLVFILAYGLNIIDATVFAHLRNWNMNDDLSMRIVPKAEYHSLGVSLQINLGKAKRSKATGWVFGK</sequence>
<proteinExistence type="predicted"/>
<organism evidence="3 4">
    <name type="scientific">Chitinophaga agrisoli</name>
    <dbReference type="NCBI Taxonomy" id="2607653"/>
    <lineage>
        <taxon>Bacteria</taxon>
        <taxon>Pseudomonadati</taxon>
        <taxon>Bacteroidota</taxon>
        <taxon>Chitinophagia</taxon>
        <taxon>Chitinophagales</taxon>
        <taxon>Chitinophagaceae</taxon>
        <taxon>Chitinophaga</taxon>
    </lineage>
</organism>
<reference evidence="3 4" key="2">
    <citation type="submission" date="2019-09" db="EMBL/GenBank/DDBJ databases">
        <authorList>
            <person name="Jin C."/>
        </authorList>
    </citation>
    <scope>NUCLEOTIDE SEQUENCE [LARGE SCALE GENOMIC DNA]</scope>
    <source>
        <strain evidence="3 4">BN140078</strain>
    </source>
</reference>
<reference evidence="3 4" key="1">
    <citation type="submission" date="2019-09" db="EMBL/GenBank/DDBJ databases">
        <title>Chitinophaga ginsengihumi sp. nov., isolated from soil of ginseng rhizosphere.</title>
        <authorList>
            <person name="Lee J."/>
        </authorList>
    </citation>
    <scope>NUCLEOTIDE SEQUENCE [LARGE SCALE GENOMIC DNA]</scope>
    <source>
        <strain evidence="3 4">BN140078</strain>
    </source>
</reference>